<dbReference type="Proteomes" id="UP000676310">
    <property type="component" value="Unassembled WGS sequence"/>
</dbReference>
<sequence length="145" mass="15808">MPKPAIGPFTASTADKVIVGPSSQEQIPQTPVTPVSAEGLVSLQNLIIEQDAHALDEKSKQSLQRHLRKFSKAAQLSFAKGALQQNHIRLLLKVNDEAKVRRSTKSLVLGTAKVMGYEELQDVRAKRAETEAAEATKAKGKRGRK</sequence>
<dbReference type="GeneID" id="67011153"/>
<evidence type="ECO:0000313" key="1">
    <source>
        <dbReference type="EMBL" id="CAG5184155.1"/>
    </source>
</evidence>
<dbReference type="OrthoDB" id="4357141at2759"/>
<comment type="caution">
    <text evidence="1">The sequence shown here is derived from an EMBL/GenBank/DDBJ whole genome shotgun (WGS) entry which is preliminary data.</text>
</comment>
<dbReference type="AlphaFoldDB" id="A0A8J2ILZ3"/>
<reference evidence="1" key="1">
    <citation type="submission" date="2021-05" db="EMBL/GenBank/DDBJ databases">
        <authorList>
            <person name="Stam R."/>
        </authorList>
    </citation>
    <scope>NUCLEOTIDE SEQUENCE</scope>
    <source>
        <strain evidence="1">CS162</strain>
    </source>
</reference>
<accession>A0A8J2ILZ3</accession>
<gene>
    <name evidence="1" type="ORF">ALTATR162_LOCUS10937</name>
</gene>
<protein>
    <submittedName>
        <fullName evidence="1">Uncharacterized protein</fullName>
    </submittedName>
</protein>
<dbReference type="RefSeq" id="XP_043174512.1">
    <property type="nucleotide sequence ID" value="XM_043318577.1"/>
</dbReference>
<keyword evidence="2" id="KW-1185">Reference proteome</keyword>
<name>A0A8J2ILZ3_9PLEO</name>
<organism evidence="1 2">
    <name type="scientific">Alternaria atra</name>
    <dbReference type="NCBI Taxonomy" id="119953"/>
    <lineage>
        <taxon>Eukaryota</taxon>
        <taxon>Fungi</taxon>
        <taxon>Dikarya</taxon>
        <taxon>Ascomycota</taxon>
        <taxon>Pezizomycotina</taxon>
        <taxon>Dothideomycetes</taxon>
        <taxon>Pleosporomycetidae</taxon>
        <taxon>Pleosporales</taxon>
        <taxon>Pleosporineae</taxon>
        <taxon>Pleosporaceae</taxon>
        <taxon>Alternaria</taxon>
        <taxon>Alternaria sect. Ulocladioides</taxon>
    </lineage>
</organism>
<evidence type="ECO:0000313" key="2">
    <source>
        <dbReference type="Proteomes" id="UP000676310"/>
    </source>
</evidence>
<proteinExistence type="predicted"/>
<dbReference type="EMBL" id="CAJRGZ010000029">
    <property type="protein sequence ID" value="CAG5184155.1"/>
    <property type="molecule type" value="Genomic_DNA"/>
</dbReference>